<dbReference type="EMBL" id="VFPU01000001">
    <property type="protein sequence ID" value="TQM95787.1"/>
    <property type="molecule type" value="Genomic_DNA"/>
</dbReference>
<keyword evidence="4" id="KW-0689">Ribosomal protein</keyword>
<dbReference type="InterPro" id="IPR050832">
    <property type="entry name" value="Bact_Acetyltransf"/>
</dbReference>
<reference evidence="4 5" key="1">
    <citation type="submission" date="2019-06" db="EMBL/GenBank/DDBJ databases">
        <title>Sequencing the genomes of 1000 actinobacteria strains.</title>
        <authorList>
            <person name="Klenk H.-P."/>
        </authorList>
    </citation>
    <scope>NUCLEOTIDE SEQUENCE [LARGE SCALE GENOMIC DNA]</scope>
    <source>
        <strain evidence="4 5">DSM 12362</strain>
    </source>
</reference>
<sequence length="362" mass="39815">MAEPLIWKNAPMTASADGPALPPGLTALAPGVDEIDDLVRLLRRHEREARGWPGADSETVAAEVTGRGASTHLHEAVRDADGVLRAWINCHDRAAGRVLVGVTVDPDLPDDLADRLAAYGFGRAEDLGREVLRRRGLERTQLDSGAFADDPRQQRWLAAAGYEHVRDWWQMTRPVDPGTDAEQPTPREGVEIRRVRRDDGVGLPDEDDLRAVHLVLEESFADHFNSYRETFEEFVGRLREDPGHRWDHWWLATVDGEPAGALVATTVTGRVDEHGRARPDSSYVEYIGVHRRARGRGVAKLLLRTVIADAAARGRASVGLEVDASSPTGADGLYLSMGWKTSYATQSWHRTLSLPGSAQRAG</sequence>
<dbReference type="Gene3D" id="3.40.630.30">
    <property type="match status" value="1"/>
</dbReference>
<dbReference type="Proteomes" id="UP000315133">
    <property type="component" value="Unassembled WGS sequence"/>
</dbReference>
<accession>A0A543KL29</accession>
<proteinExistence type="predicted"/>
<keyword evidence="4" id="KW-0687">Ribonucleoprotein</keyword>
<dbReference type="CDD" id="cd04301">
    <property type="entry name" value="NAT_SF"/>
    <property type="match status" value="1"/>
</dbReference>
<evidence type="ECO:0000256" key="1">
    <source>
        <dbReference type="ARBA" id="ARBA00022679"/>
    </source>
</evidence>
<dbReference type="GO" id="GO:0005840">
    <property type="term" value="C:ribosome"/>
    <property type="evidence" value="ECO:0007669"/>
    <property type="project" value="UniProtKB-KW"/>
</dbReference>
<feature type="domain" description="N-acetyltransferase" evidence="3">
    <location>
        <begin position="190"/>
        <end position="357"/>
    </location>
</feature>
<organism evidence="4 5">
    <name type="scientific">Ornithinimicrobium humiphilum</name>
    <dbReference type="NCBI Taxonomy" id="125288"/>
    <lineage>
        <taxon>Bacteria</taxon>
        <taxon>Bacillati</taxon>
        <taxon>Actinomycetota</taxon>
        <taxon>Actinomycetes</taxon>
        <taxon>Micrococcales</taxon>
        <taxon>Ornithinimicrobiaceae</taxon>
        <taxon>Ornithinimicrobium</taxon>
    </lineage>
</organism>
<evidence type="ECO:0000256" key="2">
    <source>
        <dbReference type="ARBA" id="ARBA00023315"/>
    </source>
</evidence>
<evidence type="ECO:0000259" key="3">
    <source>
        <dbReference type="PROSITE" id="PS51186"/>
    </source>
</evidence>
<evidence type="ECO:0000313" key="5">
    <source>
        <dbReference type="Proteomes" id="UP000315133"/>
    </source>
</evidence>
<dbReference type="InterPro" id="IPR000182">
    <property type="entry name" value="GNAT_dom"/>
</dbReference>
<keyword evidence="5" id="KW-1185">Reference proteome</keyword>
<comment type="caution">
    <text evidence="4">The sequence shown here is derived from an EMBL/GenBank/DDBJ whole genome shotgun (WGS) entry which is preliminary data.</text>
</comment>
<keyword evidence="2" id="KW-0012">Acyltransferase</keyword>
<dbReference type="PROSITE" id="PS51186">
    <property type="entry name" value="GNAT"/>
    <property type="match status" value="1"/>
</dbReference>
<dbReference type="GO" id="GO:0016747">
    <property type="term" value="F:acyltransferase activity, transferring groups other than amino-acyl groups"/>
    <property type="evidence" value="ECO:0007669"/>
    <property type="project" value="InterPro"/>
</dbReference>
<gene>
    <name evidence="4" type="ORF">FB476_0637</name>
</gene>
<dbReference type="SUPFAM" id="SSF55729">
    <property type="entry name" value="Acyl-CoA N-acyltransferases (Nat)"/>
    <property type="match status" value="1"/>
</dbReference>
<dbReference type="InterPro" id="IPR016181">
    <property type="entry name" value="Acyl_CoA_acyltransferase"/>
</dbReference>
<dbReference type="Pfam" id="PF00583">
    <property type="entry name" value="Acetyltransf_1"/>
    <property type="match status" value="1"/>
</dbReference>
<dbReference type="PANTHER" id="PTHR43877">
    <property type="entry name" value="AMINOALKYLPHOSPHONATE N-ACETYLTRANSFERASE-RELATED-RELATED"/>
    <property type="match status" value="1"/>
</dbReference>
<dbReference type="AlphaFoldDB" id="A0A543KL29"/>
<name>A0A543KL29_9MICO</name>
<evidence type="ECO:0000313" key="4">
    <source>
        <dbReference type="EMBL" id="TQM95787.1"/>
    </source>
</evidence>
<protein>
    <submittedName>
        <fullName evidence="4">Ribosomal protein S18 acetylase RimI-like enzyme</fullName>
    </submittedName>
</protein>
<keyword evidence="1" id="KW-0808">Transferase</keyword>